<proteinExistence type="predicted"/>
<gene>
    <name evidence="2" type="primary">PmlGA01_120061800</name>
    <name evidence="2" type="ORF">PMLGA01_120061800</name>
</gene>
<organism evidence="2 3">
    <name type="scientific">Plasmodium malariae</name>
    <dbReference type="NCBI Taxonomy" id="5858"/>
    <lineage>
        <taxon>Eukaryota</taxon>
        <taxon>Sar</taxon>
        <taxon>Alveolata</taxon>
        <taxon>Apicomplexa</taxon>
        <taxon>Aconoidasida</taxon>
        <taxon>Haemosporida</taxon>
        <taxon>Plasmodiidae</taxon>
        <taxon>Plasmodium</taxon>
        <taxon>Plasmodium (Plasmodium)</taxon>
    </lineage>
</organism>
<evidence type="ECO:0000313" key="3">
    <source>
        <dbReference type="Proteomes" id="UP000219799"/>
    </source>
</evidence>
<dbReference type="EMBL" id="LT594500">
    <property type="protein sequence ID" value="SBT80452.1"/>
    <property type="molecule type" value="Genomic_DNA"/>
</dbReference>
<feature type="region of interest" description="Disordered" evidence="1">
    <location>
        <begin position="1"/>
        <end position="28"/>
    </location>
</feature>
<accession>A0A1C3L1N9</accession>
<dbReference type="AlphaFoldDB" id="A0A1C3L1N9"/>
<evidence type="ECO:0000256" key="1">
    <source>
        <dbReference type="SAM" id="MobiDB-lite"/>
    </source>
</evidence>
<feature type="compositionally biased region" description="Basic and acidic residues" evidence="1">
    <location>
        <begin position="1"/>
        <end position="20"/>
    </location>
</feature>
<name>A0A1C3L1N9_PLAMA</name>
<sequence>MENKNKGKLNLKKDKSFDKTKKSKMVVKYPQNSKICKERGNWNGEKIDSPYNLIDETHEKLNQGISENLFENIFEEEFNKNVSCELDNDMFESELNENAESEVSKTSEDLGKEVGDLASNFILKKKIYQKDIAQIEMKIQTSKLNKLMKTREVILEMLTIIKNRKLNVNKFF</sequence>
<evidence type="ECO:0000313" key="2">
    <source>
        <dbReference type="EMBL" id="SBT80452.1"/>
    </source>
</evidence>
<reference evidence="2 3" key="1">
    <citation type="submission" date="2016-06" db="EMBL/GenBank/DDBJ databases">
        <authorList>
            <consortium name="Pathogen Informatics"/>
        </authorList>
    </citation>
    <scope>NUCLEOTIDE SEQUENCE [LARGE SCALE GENOMIC DNA]</scope>
    <source>
        <strain evidence="2">PmlGA01</strain>
    </source>
</reference>
<dbReference type="Proteomes" id="UP000219799">
    <property type="component" value="Chromosome 12"/>
</dbReference>
<protein>
    <submittedName>
        <fullName evidence="2">Uncharacterized protein</fullName>
    </submittedName>
</protein>
<dbReference type="VEuPathDB" id="PlasmoDB:PmUG01_12068900"/>